<dbReference type="EMBL" id="JBBPBM010000046">
    <property type="protein sequence ID" value="KAK8521962.1"/>
    <property type="molecule type" value="Genomic_DNA"/>
</dbReference>
<accession>A0ABR2CQD9</accession>
<evidence type="ECO:0000313" key="1">
    <source>
        <dbReference type="EMBL" id="KAK8521962.1"/>
    </source>
</evidence>
<sequence length="87" mass="9362">MAGSVSPNSNPVQEIVMTVHPLNPIRPNLLSLVNRLLPVLDGTFGHVVGLVLSIRSLVNHAQSISFSQVSKFESASEELNVKLNGFV</sequence>
<proteinExistence type="predicted"/>
<reference evidence="1 2" key="1">
    <citation type="journal article" date="2024" name="G3 (Bethesda)">
        <title>Genome assembly of Hibiscus sabdariffa L. provides insights into metabolisms of medicinal natural products.</title>
        <authorList>
            <person name="Kim T."/>
        </authorList>
    </citation>
    <scope>NUCLEOTIDE SEQUENCE [LARGE SCALE GENOMIC DNA]</scope>
    <source>
        <strain evidence="1">TK-2024</strain>
        <tissue evidence="1">Old leaves</tissue>
    </source>
</reference>
<comment type="caution">
    <text evidence="1">The sequence shown here is derived from an EMBL/GenBank/DDBJ whole genome shotgun (WGS) entry which is preliminary data.</text>
</comment>
<name>A0ABR2CQD9_9ROSI</name>
<organism evidence="1 2">
    <name type="scientific">Hibiscus sabdariffa</name>
    <name type="common">roselle</name>
    <dbReference type="NCBI Taxonomy" id="183260"/>
    <lineage>
        <taxon>Eukaryota</taxon>
        <taxon>Viridiplantae</taxon>
        <taxon>Streptophyta</taxon>
        <taxon>Embryophyta</taxon>
        <taxon>Tracheophyta</taxon>
        <taxon>Spermatophyta</taxon>
        <taxon>Magnoliopsida</taxon>
        <taxon>eudicotyledons</taxon>
        <taxon>Gunneridae</taxon>
        <taxon>Pentapetalae</taxon>
        <taxon>rosids</taxon>
        <taxon>malvids</taxon>
        <taxon>Malvales</taxon>
        <taxon>Malvaceae</taxon>
        <taxon>Malvoideae</taxon>
        <taxon>Hibiscus</taxon>
    </lineage>
</organism>
<gene>
    <name evidence="1" type="ORF">V6N12_066532</name>
</gene>
<evidence type="ECO:0000313" key="2">
    <source>
        <dbReference type="Proteomes" id="UP001472677"/>
    </source>
</evidence>
<dbReference type="Proteomes" id="UP001472677">
    <property type="component" value="Unassembled WGS sequence"/>
</dbReference>
<protein>
    <submittedName>
        <fullName evidence="1">Uncharacterized protein</fullName>
    </submittedName>
</protein>
<keyword evidence="2" id="KW-1185">Reference proteome</keyword>